<proteinExistence type="predicted"/>
<sequence>MDDHGNTSEEATSAQGTKLASDLESEMKVPEYDTVWPMPINATWRLMPPLPCRCSRTSSVHLDHIPRDDQCKAGGTGKFSSHRYKTLTPATDDPRDTPTEPPVEDPRESINPHEVSTPTNKQKSTALNDETGRFQCVTCTPQSSPPAAHLSSCLVTYATNALSTPRGCLNSTSPSAGLTALTGTRSGQCPDAGPA</sequence>
<dbReference type="EMBL" id="AMZH03001885">
    <property type="protein sequence ID" value="RRT77626.1"/>
    <property type="molecule type" value="Genomic_DNA"/>
</dbReference>
<protein>
    <submittedName>
        <fullName evidence="2">Uncharacterized protein</fullName>
    </submittedName>
</protein>
<feature type="compositionally biased region" description="Polar residues" evidence="1">
    <location>
        <begin position="171"/>
        <end position="187"/>
    </location>
</feature>
<comment type="caution">
    <text evidence="2">The sequence shown here is derived from an EMBL/GenBank/DDBJ whole genome shotgun (WGS) entry which is preliminary data.</text>
</comment>
<dbReference type="Proteomes" id="UP000287651">
    <property type="component" value="Unassembled WGS sequence"/>
</dbReference>
<organism evidence="2 3">
    <name type="scientific">Ensete ventricosum</name>
    <name type="common">Abyssinian banana</name>
    <name type="synonym">Musa ensete</name>
    <dbReference type="NCBI Taxonomy" id="4639"/>
    <lineage>
        <taxon>Eukaryota</taxon>
        <taxon>Viridiplantae</taxon>
        <taxon>Streptophyta</taxon>
        <taxon>Embryophyta</taxon>
        <taxon>Tracheophyta</taxon>
        <taxon>Spermatophyta</taxon>
        <taxon>Magnoliopsida</taxon>
        <taxon>Liliopsida</taxon>
        <taxon>Zingiberales</taxon>
        <taxon>Musaceae</taxon>
        <taxon>Ensete</taxon>
    </lineage>
</organism>
<evidence type="ECO:0000313" key="2">
    <source>
        <dbReference type="EMBL" id="RRT77626.1"/>
    </source>
</evidence>
<feature type="compositionally biased region" description="Basic and acidic residues" evidence="1">
    <location>
        <begin position="92"/>
        <end position="111"/>
    </location>
</feature>
<accession>A0A427AN25</accession>
<feature type="compositionally biased region" description="Polar residues" evidence="1">
    <location>
        <begin position="8"/>
        <end position="18"/>
    </location>
</feature>
<dbReference type="AlphaFoldDB" id="A0A427AN25"/>
<gene>
    <name evidence="2" type="ORF">B296_00004520</name>
</gene>
<name>A0A427AN25_ENSVE</name>
<reference evidence="2 3" key="1">
    <citation type="journal article" date="2014" name="Agronomy (Basel)">
        <title>A Draft Genome Sequence for Ensete ventricosum, the Drought-Tolerant Tree Against Hunger.</title>
        <authorList>
            <person name="Harrison J."/>
            <person name="Moore K.A."/>
            <person name="Paszkiewicz K."/>
            <person name="Jones T."/>
            <person name="Grant M."/>
            <person name="Ambacheew D."/>
            <person name="Muzemil S."/>
            <person name="Studholme D.J."/>
        </authorList>
    </citation>
    <scope>NUCLEOTIDE SEQUENCE [LARGE SCALE GENOMIC DNA]</scope>
</reference>
<evidence type="ECO:0000313" key="3">
    <source>
        <dbReference type="Proteomes" id="UP000287651"/>
    </source>
</evidence>
<feature type="region of interest" description="Disordered" evidence="1">
    <location>
        <begin position="65"/>
        <end position="127"/>
    </location>
</feature>
<feature type="compositionally biased region" description="Polar residues" evidence="1">
    <location>
        <begin position="114"/>
        <end position="127"/>
    </location>
</feature>
<feature type="region of interest" description="Disordered" evidence="1">
    <location>
        <begin position="171"/>
        <end position="195"/>
    </location>
</feature>
<evidence type="ECO:0000256" key="1">
    <source>
        <dbReference type="SAM" id="MobiDB-lite"/>
    </source>
</evidence>
<feature type="region of interest" description="Disordered" evidence="1">
    <location>
        <begin position="1"/>
        <end position="25"/>
    </location>
</feature>